<dbReference type="InterPro" id="IPR007138">
    <property type="entry name" value="ABM_dom"/>
</dbReference>
<gene>
    <name evidence="2" type="ORF">FHR83_008559</name>
</gene>
<keyword evidence="2" id="KW-0560">Oxidoreductase</keyword>
<dbReference type="InterPro" id="IPR011008">
    <property type="entry name" value="Dimeric_a/b-barrel"/>
</dbReference>
<reference evidence="2 3" key="1">
    <citation type="submission" date="2020-08" db="EMBL/GenBank/DDBJ databases">
        <title>Genomic Encyclopedia of Type Strains, Phase III (KMG-III): the genomes of soil and plant-associated and newly described type strains.</title>
        <authorList>
            <person name="Whitman W."/>
        </authorList>
    </citation>
    <scope>NUCLEOTIDE SEQUENCE [LARGE SCALE GENOMIC DNA]</scope>
    <source>
        <strain evidence="2 3">CECT 3287</strain>
    </source>
</reference>
<dbReference type="EMBL" id="JACHXF010000029">
    <property type="protein sequence ID" value="MBB3100833.1"/>
    <property type="molecule type" value="Genomic_DNA"/>
</dbReference>
<feature type="domain" description="ABM" evidence="1">
    <location>
        <begin position="2"/>
        <end position="91"/>
    </location>
</feature>
<evidence type="ECO:0000313" key="3">
    <source>
        <dbReference type="Proteomes" id="UP000590749"/>
    </source>
</evidence>
<dbReference type="SUPFAM" id="SSF54909">
    <property type="entry name" value="Dimeric alpha+beta barrel"/>
    <property type="match status" value="1"/>
</dbReference>
<proteinExistence type="predicted"/>
<dbReference type="Proteomes" id="UP000590749">
    <property type="component" value="Unassembled WGS sequence"/>
</dbReference>
<dbReference type="PROSITE" id="PS51725">
    <property type="entry name" value="ABM"/>
    <property type="match status" value="1"/>
</dbReference>
<organism evidence="2 3">
    <name type="scientific">Actinoplanes campanulatus</name>
    <dbReference type="NCBI Taxonomy" id="113559"/>
    <lineage>
        <taxon>Bacteria</taxon>
        <taxon>Bacillati</taxon>
        <taxon>Actinomycetota</taxon>
        <taxon>Actinomycetes</taxon>
        <taxon>Micromonosporales</taxon>
        <taxon>Micromonosporaceae</taxon>
        <taxon>Actinoplanes</taxon>
    </lineage>
</organism>
<accession>A0A7W5AQZ9</accession>
<evidence type="ECO:0000259" key="1">
    <source>
        <dbReference type="PROSITE" id="PS51725"/>
    </source>
</evidence>
<dbReference type="RefSeq" id="WP_183226870.1">
    <property type="nucleotide sequence ID" value="NZ_BMPW01000030.1"/>
</dbReference>
<name>A0A7W5AQZ9_9ACTN</name>
<dbReference type="AlphaFoldDB" id="A0A7W5AQZ9"/>
<comment type="caution">
    <text evidence="2">The sequence shown here is derived from an EMBL/GenBank/DDBJ whole genome shotgun (WGS) entry which is preliminary data.</text>
</comment>
<keyword evidence="2" id="KW-0503">Monooxygenase</keyword>
<dbReference type="Gene3D" id="3.30.70.100">
    <property type="match status" value="1"/>
</dbReference>
<dbReference type="Pfam" id="PF03992">
    <property type="entry name" value="ABM"/>
    <property type="match status" value="1"/>
</dbReference>
<protein>
    <submittedName>
        <fullName evidence="2">Quinol monooxygenase YgiN</fullName>
    </submittedName>
</protein>
<keyword evidence="3" id="KW-1185">Reference proteome</keyword>
<evidence type="ECO:0000313" key="2">
    <source>
        <dbReference type="EMBL" id="MBB3100833.1"/>
    </source>
</evidence>
<sequence>MFIVIVDFTTAAADRAAALAQLDSEHDETRARPGNLAYRVYASRHDDTAVTLVHEWTDEQSFADYQRSPSFARSGRVIRPLMTGTPVSRRFRADLLETVA</sequence>
<dbReference type="GO" id="GO:0004497">
    <property type="term" value="F:monooxygenase activity"/>
    <property type="evidence" value="ECO:0007669"/>
    <property type="project" value="UniProtKB-KW"/>
</dbReference>